<dbReference type="InterPro" id="IPR041569">
    <property type="entry name" value="AAA_lid_3"/>
</dbReference>
<keyword evidence="14" id="KW-1185">Reference proteome</keyword>
<proteinExistence type="inferred from homology"/>
<sequence length="507" mass="55583">MAECPGESGYHLMKSFHDKAYAVISEALDLDELGQVGSKELAIDLYSQGAAELEKGVCVTVEPSDIHFTKAEKLRQRMLQNLEMAKGRVEDLLGGKDLKGSSNTSLEGDRRHGDEPAAVNKHEVSRTQHDGGRSNLKVSSSKNNPSLDPTPSLRNFRQQPAPSARARVNPTPYNKPETKKPTHSTRGGRAGGGGRITGAGPSKAKKIEVKGVEPALVDLILNEIEDKDTNVTWDDIVGLTGAKKSLQEIVVLPALNPQLFVGLRTPSKGLLLFGPPGNGKTMLAKAVAHESKSTFFSISASSLTSKYIGEGEKLVKAMFAVARKLQPSIIFIDEVDSLLGKRGEGEHDSMRRLKNEFLLQFDGVGTSECDRLLVMGATNRPDEIDDAALRRFSKRIYIPLPNEEARFNLLVKLLSSHKCNLASHELDSIAKETENYSFSDLTALARDAALGPIRHLNIESVRSIKPDQVRPIKYEDFRESLNQIRSSVTPHAIQSLEEWNSNYGTKT</sequence>
<protein>
    <recommendedName>
        <fullName evidence="8">microtubule-severing ATPase</fullName>
        <ecNumber evidence="8">5.6.1.1</ecNumber>
    </recommendedName>
</protein>
<evidence type="ECO:0000256" key="3">
    <source>
        <dbReference type="ARBA" id="ARBA00022741"/>
    </source>
</evidence>
<keyword evidence="5" id="KW-0472">Membrane</keyword>
<evidence type="ECO:0000313" key="14">
    <source>
        <dbReference type="Proteomes" id="UP000007879"/>
    </source>
</evidence>
<dbReference type="Pfam" id="PF09336">
    <property type="entry name" value="Vps4_C"/>
    <property type="match status" value="1"/>
</dbReference>
<feature type="compositionally biased region" description="Gly residues" evidence="10">
    <location>
        <begin position="188"/>
        <end position="197"/>
    </location>
</feature>
<dbReference type="InterPro" id="IPR027417">
    <property type="entry name" value="P-loop_NTPase"/>
</dbReference>
<name>A0AAN0IKP8_AMPQE</name>
<dbReference type="Pfam" id="PF00004">
    <property type="entry name" value="AAA"/>
    <property type="match status" value="1"/>
</dbReference>
<dbReference type="SMART" id="SM00382">
    <property type="entry name" value="AAA"/>
    <property type="match status" value="1"/>
</dbReference>
<organism evidence="13 14">
    <name type="scientific">Amphimedon queenslandica</name>
    <name type="common">Sponge</name>
    <dbReference type="NCBI Taxonomy" id="400682"/>
    <lineage>
        <taxon>Eukaryota</taxon>
        <taxon>Metazoa</taxon>
        <taxon>Porifera</taxon>
        <taxon>Demospongiae</taxon>
        <taxon>Heteroscleromorpha</taxon>
        <taxon>Haplosclerida</taxon>
        <taxon>Niphatidae</taxon>
        <taxon>Amphimedon</taxon>
    </lineage>
</organism>
<evidence type="ECO:0000313" key="13">
    <source>
        <dbReference type="EnsemblMetazoa" id="XP_011403247.2"/>
    </source>
</evidence>
<dbReference type="PANTHER" id="PTHR23074">
    <property type="entry name" value="AAA DOMAIN-CONTAINING"/>
    <property type="match status" value="1"/>
</dbReference>
<dbReference type="EnsemblMetazoa" id="XM_011404945.2">
    <property type="protein sequence ID" value="XP_011403247.2"/>
    <property type="gene ID" value="LOC100632955"/>
</dbReference>
<dbReference type="KEGG" id="aqu:100632955"/>
<dbReference type="InterPro" id="IPR007330">
    <property type="entry name" value="MIT_dom"/>
</dbReference>
<evidence type="ECO:0000256" key="5">
    <source>
        <dbReference type="ARBA" id="ARBA00023136"/>
    </source>
</evidence>
<dbReference type="Pfam" id="PF17862">
    <property type="entry name" value="AAA_lid_3"/>
    <property type="match status" value="1"/>
</dbReference>
<evidence type="ECO:0000256" key="4">
    <source>
        <dbReference type="ARBA" id="ARBA00022840"/>
    </source>
</evidence>
<evidence type="ECO:0000256" key="8">
    <source>
        <dbReference type="ARBA" id="ARBA00038871"/>
    </source>
</evidence>
<feature type="compositionally biased region" description="Polar residues" evidence="10">
    <location>
        <begin position="136"/>
        <end position="161"/>
    </location>
</feature>
<dbReference type="FunFam" id="1.10.8.60:FF:000022">
    <property type="entry name" value="Fidgetin like 1"/>
    <property type="match status" value="1"/>
</dbReference>
<feature type="region of interest" description="Disordered" evidence="10">
    <location>
        <begin position="93"/>
        <end position="204"/>
    </location>
</feature>
<dbReference type="Gene3D" id="1.20.58.80">
    <property type="entry name" value="Phosphotransferase system, lactose/cellobiose-type IIA subunit"/>
    <property type="match status" value="1"/>
</dbReference>
<dbReference type="GO" id="GO:0008568">
    <property type="term" value="F:microtubule severing ATPase activity"/>
    <property type="evidence" value="ECO:0007669"/>
    <property type="project" value="UniProtKB-EC"/>
</dbReference>
<evidence type="ECO:0000259" key="12">
    <source>
        <dbReference type="SMART" id="SM00745"/>
    </source>
</evidence>
<dbReference type="GO" id="GO:0016887">
    <property type="term" value="F:ATP hydrolysis activity"/>
    <property type="evidence" value="ECO:0007669"/>
    <property type="project" value="InterPro"/>
</dbReference>
<evidence type="ECO:0000259" key="11">
    <source>
        <dbReference type="SMART" id="SM00382"/>
    </source>
</evidence>
<reference evidence="13" key="2">
    <citation type="submission" date="2024-06" db="UniProtKB">
        <authorList>
            <consortium name="EnsemblMetazoa"/>
        </authorList>
    </citation>
    <scope>IDENTIFICATION</scope>
</reference>
<keyword evidence="3 9" id="KW-0547">Nucleotide-binding</keyword>
<evidence type="ECO:0000256" key="6">
    <source>
        <dbReference type="ARBA" id="ARBA00023235"/>
    </source>
</evidence>
<gene>
    <name evidence="13" type="primary">100632955</name>
</gene>
<feature type="compositionally biased region" description="Basic and acidic residues" evidence="10">
    <location>
        <begin position="107"/>
        <end position="132"/>
    </location>
</feature>
<dbReference type="AlphaFoldDB" id="A0AAN0IKP8"/>
<dbReference type="Gene3D" id="3.40.50.300">
    <property type="entry name" value="P-loop containing nucleotide triphosphate hydrolases"/>
    <property type="match status" value="1"/>
</dbReference>
<dbReference type="InterPro" id="IPR050304">
    <property type="entry name" value="MT-severing_AAA_ATPase"/>
</dbReference>
<dbReference type="SUPFAM" id="SSF52540">
    <property type="entry name" value="P-loop containing nucleoside triphosphate hydrolases"/>
    <property type="match status" value="1"/>
</dbReference>
<dbReference type="InterPro" id="IPR003960">
    <property type="entry name" value="ATPase_AAA_CS"/>
</dbReference>
<evidence type="ECO:0000256" key="7">
    <source>
        <dbReference type="ARBA" id="ARBA00036378"/>
    </source>
</evidence>
<evidence type="ECO:0000256" key="10">
    <source>
        <dbReference type="SAM" id="MobiDB-lite"/>
    </source>
</evidence>
<dbReference type="Proteomes" id="UP000007879">
    <property type="component" value="Unassembled WGS sequence"/>
</dbReference>
<dbReference type="InterPro" id="IPR003959">
    <property type="entry name" value="ATPase_AAA_core"/>
</dbReference>
<feature type="domain" description="AAA+ ATPase" evidence="11">
    <location>
        <begin position="266"/>
        <end position="402"/>
    </location>
</feature>
<dbReference type="Gene3D" id="1.10.8.60">
    <property type="match status" value="1"/>
</dbReference>
<feature type="domain" description="MIT" evidence="12">
    <location>
        <begin position="13"/>
        <end position="91"/>
    </location>
</feature>
<reference evidence="14" key="1">
    <citation type="journal article" date="2010" name="Nature">
        <title>The Amphimedon queenslandica genome and the evolution of animal complexity.</title>
        <authorList>
            <person name="Srivastava M."/>
            <person name="Simakov O."/>
            <person name="Chapman J."/>
            <person name="Fahey B."/>
            <person name="Gauthier M.E."/>
            <person name="Mitros T."/>
            <person name="Richards G.S."/>
            <person name="Conaco C."/>
            <person name="Dacre M."/>
            <person name="Hellsten U."/>
            <person name="Larroux C."/>
            <person name="Putnam N.H."/>
            <person name="Stanke M."/>
            <person name="Adamska M."/>
            <person name="Darling A."/>
            <person name="Degnan S.M."/>
            <person name="Oakley T.H."/>
            <person name="Plachetzki D.C."/>
            <person name="Zhai Y."/>
            <person name="Adamski M."/>
            <person name="Calcino A."/>
            <person name="Cummins S.F."/>
            <person name="Goodstein D.M."/>
            <person name="Harris C."/>
            <person name="Jackson D.J."/>
            <person name="Leys S.P."/>
            <person name="Shu S."/>
            <person name="Woodcroft B.J."/>
            <person name="Vervoort M."/>
            <person name="Kosik K.S."/>
            <person name="Manning G."/>
            <person name="Degnan B.M."/>
            <person name="Rokhsar D.S."/>
        </authorList>
    </citation>
    <scope>NUCLEOTIDE SEQUENCE [LARGE SCALE GENOMIC DNA]</scope>
</reference>
<dbReference type="PANTHER" id="PTHR23074:SF86">
    <property type="entry name" value="SPASTIN"/>
    <property type="match status" value="1"/>
</dbReference>
<evidence type="ECO:0000256" key="1">
    <source>
        <dbReference type="ARBA" id="ARBA00006914"/>
    </source>
</evidence>
<dbReference type="GO" id="GO:0005874">
    <property type="term" value="C:microtubule"/>
    <property type="evidence" value="ECO:0007669"/>
    <property type="project" value="UniProtKB-KW"/>
</dbReference>
<dbReference type="FunFam" id="3.40.50.300:FF:000093">
    <property type="entry name" value="Fidgetin-like 1"/>
    <property type="match status" value="1"/>
</dbReference>
<dbReference type="GO" id="GO:0005524">
    <property type="term" value="F:ATP binding"/>
    <property type="evidence" value="ECO:0007669"/>
    <property type="project" value="UniProtKB-KW"/>
</dbReference>
<evidence type="ECO:0000256" key="2">
    <source>
        <dbReference type="ARBA" id="ARBA00022701"/>
    </source>
</evidence>
<comment type="similarity">
    <text evidence="1 9">Belongs to the AAA ATPase family.</text>
</comment>
<dbReference type="PROSITE" id="PS00674">
    <property type="entry name" value="AAA"/>
    <property type="match status" value="1"/>
</dbReference>
<dbReference type="InterPro" id="IPR003593">
    <property type="entry name" value="AAA+_ATPase"/>
</dbReference>
<evidence type="ECO:0000256" key="9">
    <source>
        <dbReference type="RuleBase" id="RU003651"/>
    </source>
</evidence>
<dbReference type="EC" id="5.6.1.1" evidence="8"/>
<comment type="catalytic activity">
    <reaction evidence="7">
        <text>n ATP + n H2O + a microtubule = n ADP + n phosphate + (n+1) alpha/beta tubulin heterodimers.</text>
        <dbReference type="EC" id="5.6.1.1"/>
    </reaction>
</comment>
<keyword evidence="6" id="KW-0413">Isomerase</keyword>
<keyword evidence="2" id="KW-0493">Microtubule</keyword>
<dbReference type="InterPro" id="IPR015415">
    <property type="entry name" value="Spast_Vps4_C"/>
</dbReference>
<accession>A0AAN0IKP8</accession>
<keyword evidence="4 9" id="KW-0067">ATP-binding</keyword>
<dbReference type="SMART" id="SM00745">
    <property type="entry name" value="MIT"/>
    <property type="match status" value="1"/>
</dbReference>